<gene>
    <name evidence="3" type="ORF">Lste_3490</name>
</gene>
<keyword evidence="1" id="KW-0175">Coiled coil</keyword>
<name>A0A0W0ZE59_9GAMM</name>
<accession>A0A0W0ZE59</accession>
<evidence type="ECO:0000313" key="4">
    <source>
        <dbReference type="Proteomes" id="UP000054926"/>
    </source>
</evidence>
<organism evidence="3 4">
    <name type="scientific">Legionella steelei</name>
    <dbReference type="NCBI Taxonomy" id="947033"/>
    <lineage>
        <taxon>Bacteria</taxon>
        <taxon>Pseudomonadati</taxon>
        <taxon>Pseudomonadota</taxon>
        <taxon>Gammaproteobacteria</taxon>
        <taxon>Legionellales</taxon>
        <taxon>Legionellaceae</taxon>
        <taxon>Legionella</taxon>
    </lineage>
</organism>
<dbReference type="Proteomes" id="UP000054926">
    <property type="component" value="Unassembled WGS sequence"/>
</dbReference>
<dbReference type="STRING" id="947033.Lste_3490"/>
<dbReference type="PATRIC" id="fig|947033.5.peg.3711"/>
<proteinExistence type="predicted"/>
<evidence type="ECO:0000256" key="1">
    <source>
        <dbReference type="SAM" id="Coils"/>
    </source>
</evidence>
<feature type="region of interest" description="Disordered" evidence="2">
    <location>
        <begin position="466"/>
        <end position="490"/>
    </location>
</feature>
<protein>
    <submittedName>
        <fullName evidence="3">Coiled coil domain-containing protein</fullName>
    </submittedName>
</protein>
<dbReference type="AlphaFoldDB" id="A0A0W0ZE59"/>
<dbReference type="OrthoDB" id="5651348at2"/>
<feature type="coiled-coil region" evidence="1">
    <location>
        <begin position="151"/>
        <end position="209"/>
    </location>
</feature>
<evidence type="ECO:0000313" key="3">
    <source>
        <dbReference type="EMBL" id="KTD67284.1"/>
    </source>
</evidence>
<comment type="caution">
    <text evidence="3">The sequence shown here is derived from an EMBL/GenBank/DDBJ whole genome shotgun (WGS) entry which is preliminary data.</text>
</comment>
<reference evidence="3 4" key="1">
    <citation type="submission" date="2015-11" db="EMBL/GenBank/DDBJ databases">
        <title>Genomic analysis of 38 Legionella species identifies large and diverse effector repertoires.</title>
        <authorList>
            <person name="Burstein D."/>
            <person name="Amaro F."/>
            <person name="Zusman T."/>
            <person name="Lifshitz Z."/>
            <person name="Cohen O."/>
            <person name="Gilbert J.A."/>
            <person name="Pupko T."/>
            <person name="Shuman H.A."/>
            <person name="Segal G."/>
        </authorList>
    </citation>
    <scope>NUCLEOTIDE SEQUENCE [LARGE SCALE GENOMIC DNA]</scope>
    <source>
        <strain evidence="3 4">IMVS3376</strain>
    </source>
</reference>
<sequence length="490" mass="54739">MPSFRQAFFNLLTSQKLTGQFKPEKQEAMYQQYRDSVGLTQDLKFGAQAFDTHAEKRIKDHAGFKTPIGSNKEDTLEKLLKEDTPDPNKKAIKDELKGILTPQAFYTAAQKTYKESIEAFQQRIKEVPDVSIESLRGMHEVINKRARDALLAQQKTELEALKAKADDLAQKIGTLSGNTDLAAIKNNLIADLEKNHKDQLAEFNKSAQENVTILDKASALERKRLIFTAQLEGWAGQLSSRQKQEMIDELERAREENRKKRGLAPGDQLTGAEINVGENQISAVNPEDLNFIVSATGAKIQHSKGKDGEPGVWTVQLSARILSPFYYFSNKQNPKTEMLTMAQAVRASGFDSITMTINFDDPATQKQRARQAYEAALECGFDPAPLAGQEGKEKPLKGIVLKDGAGKEIDPATLFTPNELRILHEDAAKRREKLKAIVEEPAKKPSPELAQDYRKQINDTRDAIRTKAGQAAVDRAQEDTYDTQVKNRLS</sequence>
<dbReference type="RefSeq" id="WP_058512284.1">
    <property type="nucleotide sequence ID" value="NZ_LNYY01000021.1"/>
</dbReference>
<keyword evidence="4" id="KW-1185">Reference proteome</keyword>
<evidence type="ECO:0000256" key="2">
    <source>
        <dbReference type="SAM" id="MobiDB-lite"/>
    </source>
</evidence>
<dbReference type="EMBL" id="LNYY01000021">
    <property type="protein sequence ID" value="KTD67284.1"/>
    <property type="molecule type" value="Genomic_DNA"/>
</dbReference>